<reference evidence="2 3" key="1">
    <citation type="journal article" date="2012" name="J. Bacteriol.">
        <title>Complete genome sequence of Mycoplasma haemocanis strain Illinois.</title>
        <authorList>
            <person name="do Nascimento N.C."/>
            <person name="Guimaraes A.M."/>
            <person name="Santos A.P."/>
            <person name="Sanmiguel P.J."/>
            <person name="Messick J.B."/>
        </authorList>
    </citation>
    <scope>NUCLEOTIDE SEQUENCE [LARGE SCALE GENOMIC DNA]</scope>
    <source>
        <strain evidence="2 3">Illinois</strain>
    </source>
</reference>
<name>H6N7M7_MYCHN</name>
<dbReference type="EMBL" id="CP003199">
    <property type="protein sequence ID" value="AEW45649.1"/>
    <property type="molecule type" value="Genomic_DNA"/>
</dbReference>
<evidence type="ECO:0000313" key="2">
    <source>
        <dbReference type="EMBL" id="AEW45649.1"/>
    </source>
</evidence>
<dbReference type="KEGG" id="mhe:MHC_03955"/>
<accession>H6N7M7</accession>
<gene>
    <name evidence="2" type="ordered locus">MHC_03955</name>
</gene>
<protein>
    <submittedName>
        <fullName evidence="2">Uncharacterized protein</fullName>
    </submittedName>
</protein>
<proteinExistence type="predicted"/>
<evidence type="ECO:0000256" key="1">
    <source>
        <dbReference type="SAM" id="MobiDB-lite"/>
    </source>
</evidence>
<dbReference type="AlphaFoldDB" id="H6N7M7"/>
<feature type="compositionally biased region" description="Basic and acidic residues" evidence="1">
    <location>
        <begin position="32"/>
        <end position="62"/>
    </location>
</feature>
<keyword evidence="3" id="KW-1185">Reference proteome</keyword>
<sequence>MSITAAKLLKIGGPTLTGIGGVIATSSLVSKSADEKSEEKLKTKALSDSDPTIKEWKDRDESNSDGQQEGGGGENTGSETEGSSQPSGAGDSESSESSQSESGEGGPDSGSPPSDDTVSEGEAAESSGGDEEESGSKENGEGAQGLENGTTDAQHVHAHGNAYGTHDKAMTKQDVENVRTTRDSLQSALEQLTSMFSK</sequence>
<feature type="region of interest" description="Disordered" evidence="1">
    <location>
        <begin position="30"/>
        <end position="182"/>
    </location>
</feature>
<dbReference type="Proteomes" id="UP000009135">
    <property type="component" value="Chromosome"/>
</dbReference>
<evidence type="ECO:0000313" key="3">
    <source>
        <dbReference type="Proteomes" id="UP000009135"/>
    </source>
</evidence>
<organism evidence="2 3">
    <name type="scientific">Mycoplasma haemocanis (strain Illinois)</name>
    <dbReference type="NCBI Taxonomy" id="1111676"/>
    <lineage>
        <taxon>Bacteria</taxon>
        <taxon>Bacillati</taxon>
        <taxon>Mycoplasmatota</taxon>
        <taxon>Mollicutes</taxon>
        <taxon>Mycoplasmataceae</taxon>
        <taxon>Mycoplasma</taxon>
    </lineage>
</organism>
<feature type="compositionally biased region" description="Acidic residues" evidence="1">
    <location>
        <begin position="117"/>
        <end position="133"/>
    </location>
</feature>
<dbReference type="HOGENOM" id="CLU_1376828_0_0_14"/>
<feature type="compositionally biased region" description="Basic and acidic residues" evidence="1">
    <location>
        <begin position="165"/>
        <end position="182"/>
    </location>
</feature>
<dbReference type="STRING" id="1111676.MHC_03955"/>
<feature type="compositionally biased region" description="Low complexity" evidence="1">
    <location>
        <begin position="76"/>
        <end position="102"/>
    </location>
</feature>
<dbReference type="OrthoDB" id="9857671at2"/>